<dbReference type="SUPFAM" id="SSF46785">
    <property type="entry name" value="Winged helix' DNA-binding domain"/>
    <property type="match status" value="1"/>
</dbReference>
<evidence type="ECO:0000313" key="6">
    <source>
        <dbReference type="Proteomes" id="UP000635606"/>
    </source>
</evidence>
<dbReference type="InterPro" id="IPR036390">
    <property type="entry name" value="WH_DNA-bd_sf"/>
</dbReference>
<evidence type="ECO:0000256" key="1">
    <source>
        <dbReference type="ARBA" id="ARBA00022603"/>
    </source>
</evidence>
<dbReference type="PIRSF" id="PIRSF005739">
    <property type="entry name" value="O-mtase"/>
    <property type="match status" value="1"/>
</dbReference>
<accession>A0A8J4A5P7</accession>
<dbReference type="InterPro" id="IPR029063">
    <property type="entry name" value="SAM-dependent_MTases_sf"/>
</dbReference>
<organism evidence="5 6">
    <name type="scientific">Virgisporangium ochraceum</name>
    <dbReference type="NCBI Taxonomy" id="65505"/>
    <lineage>
        <taxon>Bacteria</taxon>
        <taxon>Bacillati</taxon>
        <taxon>Actinomycetota</taxon>
        <taxon>Actinomycetes</taxon>
        <taxon>Micromonosporales</taxon>
        <taxon>Micromonosporaceae</taxon>
        <taxon>Virgisporangium</taxon>
    </lineage>
</organism>
<dbReference type="Gene3D" id="1.10.10.10">
    <property type="entry name" value="Winged helix-like DNA-binding domain superfamily/Winged helix DNA-binding domain"/>
    <property type="match status" value="1"/>
</dbReference>
<keyword evidence="6" id="KW-1185">Reference proteome</keyword>
<dbReference type="EMBL" id="BOPH01000125">
    <property type="protein sequence ID" value="GIJ73835.1"/>
    <property type="molecule type" value="Genomic_DNA"/>
</dbReference>
<dbReference type="InterPro" id="IPR036388">
    <property type="entry name" value="WH-like_DNA-bd_sf"/>
</dbReference>
<dbReference type="PANTHER" id="PTHR43712">
    <property type="entry name" value="PUTATIVE (AFU_ORTHOLOGUE AFUA_4G14580)-RELATED"/>
    <property type="match status" value="1"/>
</dbReference>
<gene>
    <name evidence="5" type="ORF">Voc01_087520</name>
</gene>
<protein>
    <submittedName>
        <fullName evidence="5">Hydroxyneurosporene-O-methyltransferase</fullName>
    </submittedName>
</protein>
<name>A0A8J4A5P7_9ACTN</name>
<dbReference type="GO" id="GO:0008171">
    <property type="term" value="F:O-methyltransferase activity"/>
    <property type="evidence" value="ECO:0007669"/>
    <property type="project" value="InterPro"/>
</dbReference>
<dbReference type="RefSeq" id="WP_203933649.1">
    <property type="nucleotide sequence ID" value="NZ_BOPH01000125.1"/>
</dbReference>
<proteinExistence type="predicted"/>
<dbReference type="InterPro" id="IPR016461">
    <property type="entry name" value="COMT-like"/>
</dbReference>
<dbReference type="Pfam" id="PF00891">
    <property type="entry name" value="Methyltransf_2"/>
    <property type="match status" value="1"/>
</dbReference>
<feature type="domain" description="O-methyltransferase C-terminal" evidence="4">
    <location>
        <begin position="122"/>
        <end position="310"/>
    </location>
</feature>
<keyword evidence="1" id="KW-0489">Methyltransferase</keyword>
<dbReference type="CDD" id="cd02440">
    <property type="entry name" value="AdoMet_MTases"/>
    <property type="match status" value="1"/>
</dbReference>
<dbReference type="PROSITE" id="PS51683">
    <property type="entry name" value="SAM_OMT_II"/>
    <property type="match status" value="1"/>
</dbReference>
<dbReference type="GO" id="GO:0032259">
    <property type="term" value="P:methylation"/>
    <property type="evidence" value="ECO:0007669"/>
    <property type="project" value="UniProtKB-KW"/>
</dbReference>
<evidence type="ECO:0000313" key="5">
    <source>
        <dbReference type="EMBL" id="GIJ73835.1"/>
    </source>
</evidence>
<comment type="caution">
    <text evidence="5">The sequence shown here is derived from an EMBL/GenBank/DDBJ whole genome shotgun (WGS) entry which is preliminary data.</text>
</comment>
<evidence type="ECO:0000259" key="4">
    <source>
        <dbReference type="Pfam" id="PF00891"/>
    </source>
</evidence>
<evidence type="ECO:0000256" key="3">
    <source>
        <dbReference type="ARBA" id="ARBA00022691"/>
    </source>
</evidence>
<keyword evidence="2" id="KW-0808">Transferase</keyword>
<evidence type="ECO:0000256" key="2">
    <source>
        <dbReference type="ARBA" id="ARBA00022679"/>
    </source>
</evidence>
<dbReference type="Gene3D" id="3.40.50.150">
    <property type="entry name" value="Vaccinia Virus protein VP39"/>
    <property type="match status" value="1"/>
</dbReference>
<dbReference type="Proteomes" id="UP000635606">
    <property type="component" value="Unassembled WGS sequence"/>
</dbReference>
<dbReference type="AlphaFoldDB" id="A0A8J4A5P7"/>
<dbReference type="InterPro" id="IPR001077">
    <property type="entry name" value="COMT_C"/>
</dbReference>
<keyword evidence="3" id="KW-0949">S-adenosyl-L-methionine</keyword>
<reference evidence="5" key="1">
    <citation type="submission" date="2021-01" db="EMBL/GenBank/DDBJ databases">
        <title>Whole genome shotgun sequence of Virgisporangium ochraceum NBRC 16418.</title>
        <authorList>
            <person name="Komaki H."/>
            <person name="Tamura T."/>
        </authorList>
    </citation>
    <scope>NUCLEOTIDE SEQUENCE</scope>
    <source>
        <strain evidence="5">NBRC 16418</strain>
    </source>
</reference>
<dbReference type="PANTHER" id="PTHR43712:SF2">
    <property type="entry name" value="O-METHYLTRANSFERASE CICE"/>
    <property type="match status" value="1"/>
</dbReference>
<sequence length="337" mass="36619">MAPAHLEKAIYGVFATPALHLAAEHGVLAYLIAHDGADAAEVATALRLTPDTVERLLLTLGAFEVIDRDDGGRFRVPDAHRPYLDPDDPRYLGGFLAHLVESTADRLRQLPEYLVSGKPPAGPGAFDEIYRDDASVGQFLAAMWQLSFDVSTELVELAELDGHTHLVDVGGANGPFSVAALRAHPDLRATVFDLPAVEPHLARTRHRYGLDGRLDFVGGDFFRDPLPGGDCISFGYILSDWTDETCLALLRAAHDACAPGGRVVVMERLFDHDKRGPLATAAMNLSMHVETDGRHRSAAEYVELLHGAGFVRCDVRRSTQDKHLVIGHRSTAEGSHA</sequence>
<dbReference type="SUPFAM" id="SSF53335">
    <property type="entry name" value="S-adenosyl-L-methionine-dependent methyltransferases"/>
    <property type="match status" value="1"/>
</dbReference>